<dbReference type="InterPro" id="IPR005330">
    <property type="entry name" value="MHYT_dom"/>
</dbReference>
<dbReference type="SMART" id="SM00086">
    <property type="entry name" value="PAC"/>
    <property type="match status" value="1"/>
</dbReference>
<dbReference type="OrthoDB" id="73375at2"/>
<dbReference type="SMART" id="SM00267">
    <property type="entry name" value="GGDEF"/>
    <property type="match status" value="1"/>
</dbReference>
<evidence type="ECO:0000313" key="8">
    <source>
        <dbReference type="Proteomes" id="UP000248330"/>
    </source>
</evidence>
<dbReference type="Pfam" id="PF08447">
    <property type="entry name" value="PAS_3"/>
    <property type="match status" value="1"/>
</dbReference>
<dbReference type="PROSITE" id="PS50112">
    <property type="entry name" value="PAS"/>
    <property type="match status" value="1"/>
</dbReference>
<dbReference type="InterPro" id="IPR029787">
    <property type="entry name" value="Nucleotide_cyclase"/>
</dbReference>
<evidence type="ECO:0000256" key="2">
    <source>
        <dbReference type="PROSITE-ProRule" id="PRU00244"/>
    </source>
</evidence>
<dbReference type="InterPro" id="IPR001610">
    <property type="entry name" value="PAC"/>
</dbReference>
<dbReference type="PANTHER" id="PTHR46663:SF4">
    <property type="entry name" value="DIGUANYLATE CYCLASE DGCT-RELATED"/>
    <property type="match status" value="1"/>
</dbReference>
<evidence type="ECO:0000259" key="4">
    <source>
        <dbReference type="PROSITE" id="PS50113"/>
    </source>
</evidence>
<keyword evidence="2" id="KW-1133">Transmembrane helix</keyword>
<dbReference type="CDD" id="cd01949">
    <property type="entry name" value="GGDEF"/>
    <property type="match status" value="1"/>
</dbReference>
<evidence type="ECO:0000259" key="3">
    <source>
        <dbReference type="PROSITE" id="PS50112"/>
    </source>
</evidence>
<dbReference type="FunFam" id="3.30.70.270:FF:000001">
    <property type="entry name" value="Diguanylate cyclase domain protein"/>
    <property type="match status" value="1"/>
</dbReference>
<protein>
    <submittedName>
        <fullName evidence="7">PAS domain S-box-containing protein/diguanylate cyclase (GGDEF)-like protein</fullName>
    </submittedName>
</protein>
<dbReference type="SUPFAM" id="SSF55073">
    <property type="entry name" value="Nucleotide cyclase"/>
    <property type="match status" value="1"/>
</dbReference>
<name>A0A318E6Z9_9GAMM</name>
<dbReference type="InterPro" id="IPR052163">
    <property type="entry name" value="DGC-Regulatory_Protein"/>
</dbReference>
<dbReference type="NCBIfam" id="TIGR00254">
    <property type="entry name" value="GGDEF"/>
    <property type="match status" value="1"/>
</dbReference>
<feature type="transmembrane region" description="Helical" evidence="2">
    <location>
        <begin position="71"/>
        <end position="93"/>
    </location>
</feature>
<feature type="transmembrane region" description="Helical" evidence="2">
    <location>
        <begin position="12"/>
        <end position="29"/>
    </location>
</feature>
<dbReference type="PROSITE" id="PS50924">
    <property type="entry name" value="MHYT"/>
    <property type="match status" value="1"/>
</dbReference>
<dbReference type="Gene3D" id="3.30.450.20">
    <property type="entry name" value="PAS domain"/>
    <property type="match status" value="1"/>
</dbReference>
<dbReference type="GO" id="GO:0003824">
    <property type="term" value="F:catalytic activity"/>
    <property type="evidence" value="ECO:0007669"/>
    <property type="project" value="UniProtKB-ARBA"/>
</dbReference>
<feature type="transmembrane region" description="Helical" evidence="2">
    <location>
        <begin position="140"/>
        <end position="163"/>
    </location>
</feature>
<organism evidence="7 8">
    <name type="scientific">Sinimarinibacterium flocculans</name>
    <dbReference type="NCBI Taxonomy" id="985250"/>
    <lineage>
        <taxon>Bacteria</taxon>
        <taxon>Pseudomonadati</taxon>
        <taxon>Pseudomonadota</taxon>
        <taxon>Gammaproteobacteria</taxon>
        <taxon>Nevskiales</taxon>
        <taxon>Nevskiaceae</taxon>
        <taxon>Sinimarinibacterium</taxon>
    </lineage>
</organism>
<dbReference type="InterPro" id="IPR013655">
    <property type="entry name" value="PAS_fold_3"/>
</dbReference>
<dbReference type="RefSeq" id="WP_110265685.1">
    <property type="nucleotide sequence ID" value="NZ_CAKZQT010000033.1"/>
</dbReference>
<feature type="transmembrane region" description="Helical" evidence="2">
    <location>
        <begin position="41"/>
        <end position="65"/>
    </location>
</feature>
<feature type="domain" description="PAS" evidence="3">
    <location>
        <begin position="271"/>
        <end position="341"/>
    </location>
</feature>
<comment type="cofactor">
    <cofactor evidence="1">
        <name>Mg(2+)</name>
        <dbReference type="ChEBI" id="CHEBI:18420"/>
    </cofactor>
</comment>
<dbReference type="InterPro" id="IPR043128">
    <property type="entry name" value="Rev_trsase/Diguanyl_cyclase"/>
</dbReference>
<sequence>MIATYDNTLVLLSIVVATMASYTALDLAGRVTHSSGRTATLWLLGGSAAMGAGIWSMHFIGMLAFELPIPVFYDGWITAASLLIAVVTSGYALSVASRRVLGALSLLGAGIIMGGGIAAMHYAGMAAMRMSPPIEYDPGWFAASIGIAIAAATAALWLAFTLRSTTSHLAVAGKLVSALVMGCAIAGMHYTGMAAANFAEGSTCLVAGGGLGLSPEGLAAALGSVILSLLIATLVASSLDRRLATRTARMLGEVEQANAALLAAQESLRESEERFRSAFESATIGMGLVSLDGHWLRVNGSLCRIFGYPESELLSADYQSISHPEDLQADTEQVRRLANGELQSYQMEKRYFHKDGHVVWVNLSVSAVRDARDVPRHFVVQIEDISARKQAEEALQNMLREQALRDPLTALFNRRHLEDAVEREFARARRNGEPLAIIMVDIDHFKSINDRFGHACGDAVIRRVAQLLVGGVRRSDIACRYGGEEFLLLLPGAPASRALELAEVICRSARDLHHDCDGRSIGAVTVSCGIGLFPDHGATAEVVMKAADRALYRAKEQGRDRVVLAESAIRRQG</sequence>
<dbReference type="PROSITE" id="PS50887">
    <property type="entry name" value="GGDEF"/>
    <property type="match status" value="1"/>
</dbReference>
<feature type="transmembrane region" description="Helical" evidence="2">
    <location>
        <begin position="175"/>
        <end position="198"/>
    </location>
</feature>
<evidence type="ECO:0000259" key="6">
    <source>
        <dbReference type="PROSITE" id="PS50924"/>
    </source>
</evidence>
<gene>
    <name evidence="7" type="ORF">C8D93_107126</name>
</gene>
<dbReference type="NCBIfam" id="TIGR00229">
    <property type="entry name" value="sensory_box"/>
    <property type="match status" value="1"/>
</dbReference>
<dbReference type="PANTHER" id="PTHR46663">
    <property type="entry name" value="DIGUANYLATE CYCLASE DGCT-RELATED"/>
    <property type="match status" value="1"/>
</dbReference>
<evidence type="ECO:0000313" key="7">
    <source>
        <dbReference type="EMBL" id="PXV66561.1"/>
    </source>
</evidence>
<dbReference type="Pfam" id="PF03707">
    <property type="entry name" value="MHYT"/>
    <property type="match status" value="3"/>
</dbReference>
<dbReference type="InterPro" id="IPR000160">
    <property type="entry name" value="GGDEF_dom"/>
</dbReference>
<comment type="caution">
    <text evidence="7">The sequence shown here is derived from an EMBL/GenBank/DDBJ whole genome shotgun (WGS) entry which is preliminary data.</text>
</comment>
<keyword evidence="2" id="KW-0812">Transmembrane</keyword>
<dbReference type="SMART" id="SM00091">
    <property type="entry name" value="PAS"/>
    <property type="match status" value="1"/>
</dbReference>
<dbReference type="AlphaFoldDB" id="A0A318E6Z9"/>
<dbReference type="GO" id="GO:0016020">
    <property type="term" value="C:membrane"/>
    <property type="evidence" value="ECO:0007669"/>
    <property type="project" value="UniProtKB-UniRule"/>
</dbReference>
<evidence type="ECO:0000256" key="1">
    <source>
        <dbReference type="ARBA" id="ARBA00001946"/>
    </source>
</evidence>
<evidence type="ECO:0000259" key="5">
    <source>
        <dbReference type="PROSITE" id="PS50887"/>
    </source>
</evidence>
<dbReference type="Pfam" id="PF00990">
    <property type="entry name" value="GGDEF"/>
    <property type="match status" value="1"/>
</dbReference>
<feature type="domain" description="MHYT" evidence="6">
    <location>
        <begin position="5"/>
        <end position="199"/>
    </location>
</feature>
<dbReference type="EMBL" id="QICN01000007">
    <property type="protein sequence ID" value="PXV66561.1"/>
    <property type="molecule type" value="Genomic_DNA"/>
</dbReference>
<dbReference type="Proteomes" id="UP000248330">
    <property type="component" value="Unassembled WGS sequence"/>
</dbReference>
<feature type="transmembrane region" description="Helical" evidence="2">
    <location>
        <begin position="100"/>
        <end position="120"/>
    </location>
</feature>
<proteinExistence type="predicted"/>
<dbReference type="PROSITE" id="PS50113">
    <property type="entry name" value="PAC"/>
    <property type="match status" value="1"/>
</dbReference>
<dbReference type="CDD" id="cd00130">
    <property type="entry name" value="PAS"/>
    <property type="match status" value="1"/>
</dbReference>
<dbReference type="SUPFAM" id="SSF55785">
    <property type="entry name" value="PYP-like sensor domain (PAS domain)"/>
    <property type="match status" value="1"/>
</dbReference>
<dbReference type="InterPro" id="IPR000014">
    <property type="entry name" value="PAS"/>
</dbReference>
<feature type="domain" description="PAC" evidence="4">
    <location>
        <begin position="345"/>
        <end position="397"/>
    </location>
</feature>
<feature type="domain" description="GGDEF" evidence="5">
    <location>
        <begin position="433"/>
        <end position="567"/>
    </location>
</feature>
<dbReference type="InterPro" id="IPR035965">
    <property type="entry name" value="PAS-like_dom_sf"/>
</dbReference>
<feature type="transmembrane region" description="Helical" evidence="2">
    <location>
        <begin position="218"/>
        <end position="239"/>
    </location>
</feature>
<dbReference type="InterPro" id="IPR000700">
    <property type="entry name" value="PAS-assoc_C"/>
</dbReference>
<accession>A0A318E6Z9</accession>
<reference evidence="7 8" key="1">
    <citation type="submission" date="2018-04" db="EMBL/GenBank/DDBJ databases">
        <title>Genomic Encyclopedia of Type Strains, Phase IV (KMG-IV): sequencing the most valuable type-strain genomes for metagenomic binning, comparative biology and taxonomic classification.</title>
        <authorList>
            <person name="Goeker M."/>
        </authorList>
    </citation>
    <scope>NUCLEOTIDE SEQUENCE [LARGE SCALE GENOMIC DNA]</scope>
    <source>
        <strain evidence="7 8">DSM 104150</strain>
    </source>
</reference>
<dbReference type="Gene3D" id="3.30.70.270">
    <property type="match status" value="1"/>
</dbReference>
<keyword evidence="8" id="KW-1185">Reference proteome</keyword>
<keyword evidence="2" id="KW-0472">Membrane</keyword>